<reference evidence="2" key="1">
    <citation type="submission" date="2016-06" db="EMBL/GenBank/DDBJ databases">
        <authorList>
            <person name="Varghese N."/>
            <person name="Submissions Spin"/>
        </authorList>
    </citation>
    <scope>NUCLEOTIDE SEQUENCE [LARGE SCALE GENOMIC DNA]</scope>
    <source>
        <strain evidence="2">DSM 45647</strain>
    </source>
</reference>
<gene>
    <name evidence="1" type="ORF">GA0070213_10744</name>
</gene>
<evidence type="ECO:0000313" key="2">
    <source>
        <dbReference type="Proteomes" id="UP000199360"/>
    </source>
</evidence>
<dbReference type="RefSeq" id="WP_091063398.1">
    <property type="nucleotide sequence ID" value="NZ_FMDM01000007.1"/>
</dbReference>
<dbReference type="Proteomes" id="UP000199360">
    <property type="component" value="Unassembled WGS sequence"/>
</dbReference>
<dbReference type="AlphaFoldDB" id="A0A1C5IU35"/>
<dbReference type="PROSITE" id="PS51257">
    <property type="entry name" value="PROKAR_LIPOPROTEIN"/>
    <property type="match status" value="1"/>
</dbReference>
<name>A0A1C5IU35_9ACTN</name>
<sequence>MRPRLAPPTLVLALLLAGCGGGETEQVALPPPASPTPSTVAPLTAKEAKGRYLAVVAAYDIARDELAEAGKAGRPWRAVRDRAGAVATANEACAGELRTVRWPAAVQAPMTALLAEHEVALRHWKLAAAAGSDAVLRREIRAAGAHDGTRQAAKVRAALGLPPRRAA</sequence>
<accession>A0A1C5IU35</accession>
<proteinExistence type="predicted"/>
<evidence type="ECO:0000313" key="1">
    <source>
        <dbReference type="EMBL" id="SCG61276.1"/>
    </source>
</evidence>
<keyword evidence="2" id="KW-1185">Reference proteome</keyword>
<protein>
    <submittedName>
        <fullName evidence="1">Uncharacterized protein</fullName>
    </submittedName>
</protein>
<organism evidence="1 2">
    <name type="scientific">Micromonospora humi</name>
    <dbReference type="NCBI Taxonomy" id="745366"/>
    <lineage>
        <taxon>Bacteria</taxon>
        <taxon>Bacillati</taxon>
        <taxon>Actinomycetota</taxon>
        <taxon>Actinomycetes</taxon>
        <taxon>Micromonosporales</taxon>
        <taxon>Micromonosporaceae</taxon>
        <taxon>Micromonospora</taxon>
    </lineage>
</organism>
<dbReference type="EMBL" id="FMDM01000007">
    <property type="protein sequence ID" value="SCG61276.1"/>
    <property type="molecule type" value="Genomic_DNA"/>
</dbReference>
<dbReference type="STRING" id="745366.GA0070213_10744"/>
<dbReference type="OrthoDB" id="3392009at2"/>